<protein>
    <submittedName>
        <fullName evidence="1">Uncharacterized protein</fullName>
    </submittedName>
</protein>
<sequence length="427" mass="49243">MAEVIVSLQALLELQQSHDNLAEPSSITGFTWKIHKYLVSATKKGPHPHLKRFTYNEMVSATKNFGVDTCLSHKSYRLVYKGWIDKTTYSPSEDNIGLPIVIRRMKFLDNVDRKKLEELKKFSHPNLVQLIGYCLKSDNIVFLVHQFVPNGNFKDLLCDGAVARLALVKKEYMVKLSDYDVMKLVLGDNYLGMGTSDLQCNLSGFTVVFAEVLTGKHDHNQNELQKIDELFIQHGKMSLVDIAKSCLNICNEVNSESKMLRILKEYEQYIKHAGKQVHNQNQLQKIDELFIQHGKMSLVDIAKSCLNICNEVNLESKMLRILKEYEQYIKHVGKQVHQNQLQKIDELFNQHGKMSLVDIAKSCLNICNEVNLESKMLRTLKEYEQYIKHAEKQVHNQNELQKIDESFIQHGKRSLVDISKSLSKYLQ</sequence>
<evidence type="ECO:0000313" key="1">
    <source>
        <dbReference type="EMBL" id="KAI3709392.1"/>
    </source>
</evidence>
<gene>
    <name evidence="1" type="ORF">L2E82_39154</name>
</gene>
<organism evidence="1 2">
    <name type="scientific">Cichorium intybus</name>
    <name type="common">Chicory</name>
    <dbReference type="NCBI Taxonomy" id="13427"/>
    <lineage>
        <taxon>Eukaryota</taxon>
        <taxon>Viridiplantae</taxon>
        <taxon>Streptophyta</taxon>
        <taxon>Embryophyta</taxon>
        <taxon>Tracheophyta</taxon>
        <taxon>Spermatophyta</taxon>
        <taxon>Magnoliopsida</taxon>
        <taxon>eudicotyledons</taxon>
        <taxon>Gunneridae</taxon>
        <taxon>Pentapetalae</taxon>
        <taxon>asterids</taxon>
        <taxon>campanulids</taxon>
        <taxon>Asterales</taxon>
        <taxon>Asteraceae</taxon>
        <taxon>Cichorioideae</taxon>
        <taxon>Cichorieae</taxon>
        <taxon>Cichoriinae</taxon>
        <taxon>Cichorium</taxon>
    </lineage>
</organism>
<comment type="caution">
    <text evidence="1">The sequence shown here is derived from an EMBL/GenBank/DDBJ whole genome shotgun (WGS) entry which is preliminary data.</text>
</comment>
<keyword evidence="2" id="KW-1185">Reference proteome</keyword>
<dbReference type="EMBL" id="CM042015">
    <property type="protein sequence ID" value="KAI3709392.1"/>
    <property type="molecule type" value="Genomic_DNA"/>
</dbReference>
<name>A0ACB9AHP2_CICIN</name>
<reference evidence="2" key="1">
    <citation type="journal article" date="2022" name="Mol. Ecol. Resour.">
        <title>The genomes of chicory, endive, great burdock and yacon provide insights into Asteraceae palaeo-polyploidization history and plant inulin production.</title>
        <authorList>
            <person name="Fan W."/>
            <person name="Wang S."/>
            <person name="Wang H."/>
            <person name="Wang A."/>
            <person name="Jiang F."/>
            <person name="Liu H."/>
            <person name="Zhao H."/>
            <person name="Xu D."/>
            <person name="Zhang Y."/>
        </authorList>
    </citation>
    <scope>NUCLEOTIDE SEQUENCE [LARGE SCALE GENOMIC DNA]</scope>
    <source>
        <strain evidence="2">cv. Punajuju</strain>
    </source>
</reference>
<evidence type="ECO:0000313" key="2">
    <source>
        <dbReference type="Proteomes" id="UP001055811"/>
    </source>
</evidence>
<accession>A0ACB9AHP2</accession>
<proteinExistence type="predicted"/>
<reference evidence="1 2" key="2">
    <citation type="journal article" date="2022" name="Mol. Ecol. Resour.">
        <title>The genomes of chicory, endive, great burdock and yacon provide insights into Asteraceae paleo-polyploidization history and plant inulin production.</title>
        <authorList>
            <person name="Fan W."/>
            <person name="Wang S."/>
            <person name="Wang H."/>
            <person name="Wang A."/>
            <person name="Jiang F."/>
            <person name="Liu H."/>
            <person name="Zhao H."/>
            <person name="Xu D."/>
            <person name="Zhang Y."/>
        </authorList>
    </citation>
    <scope>NUCLEOTIDE SEQUENCE [LARGE SCALE GENOMIC DNA]</scope>
    <source>
        <strain evidence="2">cv. Punajuju</strain>
        <tissue evidence="1">Leaves</tissue>
    </source>
</reference>
<dbReference type="Proteomes" id="UP001055811">
    <property type="component" value="Linkage Group LG07"/>
</dbReference>